<dbReference type="PANTHER" id="PTHR48017">
    <property type="entry name" value="OS05G0424000 PROTEIN-RELATED"/>
    <property type="match status" value="1"/>
</dbReference>
<keyword evidence="4" id="KW-0029">Amino-acid transport</keyword>
<feature type="transmembrane region" description="Helical" evidence="8">
    <location>
        <begin position="374"/>
        <end position="398"/>
    </location>
</feature>
<evidence type="ECO:0000256" key="5">
    <source>
        <dbReference type="ARBA" id="ARBA00022989"/>
    </source>
</evidence>
<feature type="region of interest" description="Disordered" evidence="7">
    <location>
        <begin position="1"/>
        <end position="46"/>
    </location>
</feature>
<gene>
    <name evidence="10" type="ORF">HID58_057011</name>
</gene>
<protein>
    <recommendedName>
        <fullName evidence="9">Amino acid transporter transmembrane domain-containing protein</fullName>
    </recommendedName>
</protein>
<feature type="compositionally biased region" description="Polar residues" evidence="7">
    <location>
        <begin position="145"/>
        <end position="156"/>
    </location>
</feature>
<accession>A0ABQ8APY0</accession>
<name>A0ABQ8APY0_BRANA</name>
<proteinExistence type="predicted"/>
<feature type="transmembrane region" description="Helical" evidence="8">
    <location>
        <begin position="309"/>
        <end position="328"/>
    </location>
</feature>
<dbReference type="Gene3D" id="3.30.430.20">
    <property type="entry name" value="Gnk2 domain, C-X8-C-X2-C motif"/>
    <property type="match status" value="1"/>
</dbReference>
<dbReference type="Pfam" id="PF01490">
    <property type="entry name" value="Aa_trans"/>
    <property type="match status" value="1"/>
</dbReference>
<evidence type="ECO:0000313" key="11">
    <source>
        <dbReference type="Proteomes" id="UP000824890"/>
    </source>
</evidence>
<feature type="domain" description="Amino acid transporter transmembrane" evidence="9">
    <location>
        <begin position="321"/>
        <end position="413"/>
    </location>
</feature>
<dbReference type="InterPro" id="IPR038408">
    <property type="entry name" value="GNK2_sf"/>
</dbReference>
<dbReference type="Proteomes" id="UP000824890">
    <property type="component" value="Unassembled WGS sequence"/>
</dbReference>
<organism evidence="10 11">
    <name type="scientific">Brassica napus</name>
    <name type="common">Rape</name>
    <dbReference type="NCBI Taxonomy" id="3708"/>
    <lineage>
        <taxon>Eukaryota</taxon>
        <taxon>Viridiplantae</taxon>
        <taxon>Streptophyta</taxon>
        <taxon>Embryophyta</taxon>
        <taxon>Tracheophyta</taxon>
        <taxon>Spermatophyta</taxon>
        <taxon>Magnoliopsida</taxon>
        <taxon>eudicotyledons</taxon>
        <taxon>Gunneridae</taxon>
        <taxon>Pentapetalae</taxon>
        <taxon>rosids</taxon>
        <taxon>malvids</taxon>
        <taxon>Brassicales</taxon>
        <taxon>Brassicaceae</taxon>
        <taxon>Brassiceae</taxon>
        <taxon>Brassica</taxon>
    </lineage>
</organism>
<evidence type="ECO:0000256" key="1">
    <source>
        <dbReference type="ARBA" id="ARBA00004370"/>
    </source>
</evidence>
<evidence type="ECO:0000256" key="8">
    <source>
        <dbReference type="SAM" id="Phobius"/>
    </source>
</evidence>
<keyword evidence="11" id="KW-1185">Reference proteome</keyword>
<feature type="compositionally biased region" description="Polar residues" evidence="7">
    <location>
        <begin position="13"/>
        <end position="36"/>
    </location>
</feature>
<reference evidence="10 11" key="1">
    <citation type="submission" date="2021-05" db="EMBL/GenBank/DDBJ databases">
        <title>Genome Assembly of Synthetic Allotetraploid Brassica napus Reveals Homoeologous Exchanges between Subgenomes.</title>
        <authorList>
            <person name="Davis J.T."/>
        </authorList>
    </citation>
    <scope>NUCLEOTIDE SEQUENCE [LARGE SCALE GENOMIC DNA]</scope>
    <source>
        <strain evidence="11">cv. Da-Ae</strain>
        <tissue evidence="10">Seedling</tissue>
    </source>
</reference>
<feature type="transmembrane region" description="Helical" evidence="8">
    <location>
        <begin position="349"/>
        <end position="368"/>
    </location>
</feature>
<evidence type="ECO:0000313" key="10">
    <source>
        <dbReference type="EMBL" id="KAH0894582.1"/>
    </source>
</evidence>
<evidence type="ECO:0000259" key="9">
    <source>
        <dbReference type="Pfam" id="PF01490"/>
    </source>
</evidence>
<sequence>MSKKALAKLFGVESQQSGGSPSFMSQTLSKDPQSVSNDNDGGDGGRIPVEEWLPITESRKGNVYTATFHLLCSELGFQVLLLLAVFLSTGMHGNKHGSGSKRWERGGYGTLETALSFQEYITSSNATPFSHNRCHQNKFAQTSHVTSRLTPLTSGQEKLPWRSRRLGDRPGQESFPGDRDGWEKPLRGLLEGLKGKASVTGRRMKNFGCTADISEHDCSYFLSHGIAKISSCCNMKWVVMCSPTCMVAYTPWRFYDSVDTTNEPSSCLLPRGMRREVSHKSFPKLYEEENMRRTYKEERNLEGMRLGKLLGIFPLMYLSGGACSILVITGGKTIKQLLHIMSEDDTEPLTTLQCFLIFSILAMVMSQFPNMNSLFGLSLVGSVMAVAYSTAVWTLLLASERNQNSVSYATKDTSHFDRPPKLLFLSNLVV</sequence>
<dbReference type="InterPro" id="IPR013057">
    <property type="entry name" value="AA_transpt_TM"/>
</dbReference>
<feature type="compositionally biased region" description="Basic and acidic residues" evidence="7">
    <location>
        <begin position="165"/>
        <end position="181"/>
    </location>
</feature>
<evidence type="ECO:0000256" key="4">
    <source>
        <dbReference type="ARBA" id="ARBA00022970"/>
    </source>
</evidence>
<keyword evidence="5 8" id="KW-1133">Transmembrane helix</keyword>
<dbReference type="EMBL" id="JAGKQM010000013">
    <property type="protein sequence ID" value="KAH0894582.1"/>
    <property type="molecule type" value="Genomic_DNA"/>
</dbReference>
<keyword evidence="2" id="KW-0813">Transport</keyword>
<comment type="subcellular location">
    <subcellularLocation>
        <location evidence="1">Membrane</location>
    </subcellularLocation>
</comment>
<keyword evidence="3 8" id="KW-0812">Transmembrane</keyword>
<evidence type="ECO:0000256" key="7">
    <source>
        <dbReference type="SAM" id="MobiDB-lite"/>
    </source>
</evidence>
<evidence type="ECO:0000256" key="2">
    <source>
        <dbReference type="ARBA" id="ARBA00022448"/>
    </source>
</evidence>
<keyword evidence="6 8" id="KW-0472">Membrane</keyword>
<evidence type="ECO:0000256" key="3">
    <source>
        <dbReference type="ARBA" id="ARBA00022692"/>
    </source>
</evidence>
<comment type="caution">
    <text evidence="10">The sequence shown here is derived from an EMBL/GenBank/DDBJ whole genome shotgun (WGS) entry which is preliminary data.</text>
</comment>
<evidence type="ECO:0000256" key="6">
    <source>
        <dbReference type="ARBA" id="ARBA00023136"/>
    </source>
</evidence>
<feature type="region of interest" description="Disordered" evidence="7">
    <location>
        <begin position="145"/>
        <end position="181"/>
    </location>
</feature>